<dbReference type="GeneTree" id="ENSGT00940000168077"/>
<evidence type="ECO:0000313" key="2">
    <source>
        <dbReference type="Proteomes" id="UP000694547"/>
    </source>
</evidence>
<keyword evidence="2" id="KW-1185">Reference proteome</keyword>
<reference evidence="1 2" key="1">
    <citation type="submission" date="2018-10" db="EMBL/GenBank/DDBJ databases">
        <title>Improved assembly of the deer mouse Peromyscus maniculatus genome.</title>
        <authorList>
            <person name="Lassance J.-M."/>
            <person name="Hoekstra H.E."/>
        </authorList>
    </citation>
    <scope>NUCLEOTIDE SEQUENCE [LARGE SCALE GENOMIC DNA]</scope>
</reference>
<dbReference type="InterPro" id="IPR016135">
    <property type="entry name" value="UBQ-conjugating_enzyme/RWD"/>
</dbReference>
<dbReference type="AlphaFoldDB" id="A0A8C8UDG7"/>
<dbReference type="PANTHER" id="PTHR21275:SF1">
    <property type="entry name" value="RWD DOMAIN-CONTAINING PROTEIN 4"/>
    <property type="match status" value="1"/>
</dbReference>
<proteinExistence type="predicted"/>
<sequence length="63" mass="7241">MSAKADQKMELEALHSIYEGDESCQELSPAAFQYRIAEYLKFLYLDSQATGSGLSHWVRFEHL</sequence>
<accession>A0A8C8UDG7</accession>
<protein>
    <submittedName>
        <fullName evidence="1">Uncharacterized protein</fullName>
    </submittedName>
</protein>
<dbReference type="SUPFAM" id="SSF54495">
    <property type="entry name" value="UBC-like"/>
    <property type="match status" value="1"/>
</dbReference>
<dbReference type="Ensembl" id="ENSPEMT00000042491.1">
    <property type="protein sequence ID" value="ENSPEMP00000030787.1"/>
    <property type="gene ID" value="ENSPEMG00000024853.1"/>
</dbReference>
<dbReference type="InterPro" id="IPR042770">
    <property type="entry name" value="RWDD4"/>
</dbReference>
<organism evidence="1 2">
    <name type="scientific">Peromyscus maniculatus bairdii</name>
    <name type="common">Prairie deer mouse</name>
    <dbReference type="NCBI Taxonomy" id="230844"/>
    <lineage>
        <taxon>Eukaryota</taxon>
        <taxon>Metazoa</taxon>
        <taxon>Chordata</taxon>
        <taxon>Craniata</taxon>
        <taxon>Vertebrata</taxon>
        <taxon>Euteleostomi</taxon>
        <taxon>Mammalia</taxon>
        <taxon>Eutheria</taxon>
        <taxon>Euarchontoglires</taxon>
        <taxon>Glires</taxon>
        <taxon>Rodentia</taxon>
        <taxon>Myomorpha</taxon>
        <taxon>Muroidea</taxon>
        <taxon>Cricetidae</taxon>
        <taxon>Neotominae</taxon>
        <taxon>Peromyscus</taxon>
    </lineage>
</organism>
<dbReference type="PANTHER" id="PTHR21275">
    <property type="entry name" value="RWD DOMAIN-CONTAINING PROTEIN 4"/>
    <property type="match status" value="1"/>
</dbReference>
<reference evidence="1" key="3">
    <citation type="submission" date="2025-09" db="UniProtKB">
        <authorList>
            <consortium name="Ensembl"/>
        </authorList>
    </citation>
    <scope>IDENTIFICATION</scope>
</reference>
<evidence type="ECO:0000313" key="1">
    <source>
        <dbReference type="Ensembl" id="ENSPEMP00000030787.1"/>
    </source>
</evidence>
<reference evidence="1" key="2">
    <citation type="submission" date="2025-08" db="UniProtKB">
        <authorList>
            <consortium name="Ensembl"/>
        </authorList>
    </citation>
    <scope>IDENTIFICATION</scope>
</reference>
<dbReference type="Proteomes" id="UP000694547">
    <property type="component" value="Chromosome 1"/>
</dbReference>
<name>A0A8C8UDG7_PERMB</name>